<accession>A0AAV9EU93</accession>
<evidence type="ECO:0000256" key="2">
    <source>
        <dbReference type="ARBA" id="ARBA00022723"/>
    </source>
</evidence>
<dbReference type="GO" id="GO:0005509">
    <property type="term" value="F:calcium ion binding"/>
    <property type="evidence" value="ECO:0007669"/>
    <property type="project" value="InterPro"/>
</dbReference>
<dbReference type="EMBL" id="JAUJYO010000005">
    <property type="protein sequence ID" value="KAK1317308.1"/>
    <property type="molecule type" value="Genomic_DNA"/>
</dbReference>
<feature type="compositionally biased region" description="Low complexity" evidence="5">
    <location>
        <begin position="1"/>
        <end position="13"/>
    </location>
</feature>
<evidence type="ECO:0000313" key="7">
    <source>
        <dbReference type="EMBL" id="KAK1317308.1"/>
    </source>
</evidence>
<proteinExistence type="predicted"/>
<dbReference type="Gene3D" id="1.10.238.10">
    <property type="entry name" value="EF-hand"/>
    <property type="match status" value="2"/>
</dbReference>
<keyword evidence="3" id="KW-0677">Repeat</keyword>
<keyword evidence="2" id="KW-0479">Metal-binding</keyword>
<name>A0AAV9EU93_ACOCL</name>
<evidence type="ECO:0000256" key="1">
    <source>
        <dbReference type="ARBA" id="ARBA00003291"/>
    </source>
</evidence>
<keyword evidence="8" id="KW-1185">Reference proteome</keyword>
<dbReference type="PROSITE" id="PS00018">
    <property type="entry name" value="EF_HAND_1"/>
    <property type="match status" value="4"/>
</dbReference>
<feature type="domain" description="EF-hand" evidence="6">
    <location>
        <begin position="141"/>
        <end position="176"/>
    </location>
</feature>
<dbReference type="FunFam" id="1.10.238.10:FF:000089">
    <property type="entry name" value="calmodulin-like protein 3"/>
    <property type="match status" value="1"/>
</dbReference>
<dbReference type="PROSITE" id="PS50222">
    <property type="entry name" value="EF_HAND_2"/>
    <property type="match status" value="4"/>
</dbReference>
<dbReference type="InterPro" id="IPR039647">
    <property type="entry name" value="EF_hand_pair_protein_CML-like"/>
</dbReference>
<comment type="function">
    <text evidence="1">Potential calcium sensor.</text>
</comment>
<dbReference type="SMART" id="SM00054">
    <property type="entry name" value="EFh"/>
    <property type="match status" value="4"/>
</dbReference>
<feature type="domain" description="EF-hand" evidence="6">
    <location>
        <begin position="183"/>
        <end position="218"/>
    </location>
</feature>
<dbReference type="AlphaFoldDB" id="A0AAV9EU93"/>
<feature type="region of interest" description="Disordered" evidence="5">
    <location>
        <begin position="1"/>
        <end position="63"/>
    </location>
</feature>
<evidence type="ECO:0000259" key="6">
    <source>
        <dbReference type="PROSITE" id="PS50222"/>
    </source>
</evidence>
<dbReference type="Proteomes" id="UP001180020">
    <property type="component" value="Unassembled WGS sequence"/>
</dbReference>
<evidence type="ECO:0000256" key="4">
    <source>
        <dbReference type="ARBA" id="ARBA00022837"/>
    </source>
</evidence>
<evidence type="ECO:0000256" key="5">
    <source>
        <dbReference type="SAM" id="MobiDB-lite"/>
    </source>
</evidence>
<keyword evidence="4" id="KW-0106">Calcium</keyword>
<feature type="compositionally biased region" description="Low complexity" evidence="5">
    <location>
        <begin position="30"/>
        <end position="39"/>
    </location>
</feature>
<organism evidence="7 8">
    <name type="scientific">Acorus calamus</name>
    <name type="common">Sweet flag</name>
    <dbReference type="NCBI Taxonomy" id="4465"/>
    <lineage>
        <taxon>Eukaryota</taxon>
        <taxon>Viridiplantae</taxon>
        <taxon>Streptophyta</taxon>
        <taxon>Embryophyta</taxon>
        <taxon>Tracheophyta</taxon>
        <taxon>Spermatophyta</taxon>
        <taxon>Magnoliopsida</taxon>
        <taxon>Liliopsida</taxon>
        <taxon>Acoraceae</taxon>
        <taxon>Acorus</taxon>
    </lineage>
</organism>
<dbReference type="InterPro" id="IPR018247">
    <property type="entry name" value="EF_Hand_1_Ca_BS"/>
</dbReference>
<reference evidence="7" key="2">
    <citation type="submission" date="2023-06" db="EMBL/GenBank/DDBJ databases">
        <authorList>
            <person name="Ma L."/>
            <person name="Liu K.-W."/>
            <person name="Li Z."/>
            <person name="Hsiao Y.-Y."/>
            <person name="Qi Y."/>
            <person name="Fu T."/>
            <person name="Tang G."/>
            <person name="Zhang D."/>
            <person name="Sun W.-H."/>
            <person name="Liu D.-K."/>
            <person name="Li Y."/>
            <person name="Chen G.-Z."/>
            <person name="Liu X.-D."/>
            <person name="Liao X.-Y."/>
            <person name="Jiang Y.-T."/>
            <person name="Yu X."/>
            <person name="Hao Y."/>
            <person name="Huang J."/>
            <person name="Zhao X.-W."/>
            <person name="Ke S."/>
            <person name="Chen Y.-Y."/>
            <person name="Wu W.-L."/>
            <person name="Hsu J.-L."/>
            <person name="Lin Y.-F."/>
            <person name="Huang M.-D."/>
            <person name="Li C.-Y."/>
            <person name="Huang L."/>
            <person name="Wang Z.-W."/>
            <person name="Zhao X."/>
            <person name="Zhong W.-Y."/>
            <person name="Peng D.-H."/>
            <person name="Ahmad S."/>
            <person name="Lan S."/>
            <person name="Zhang J.-S."/>
            <person name="Tsai W.-C."/>
            <person name="Van De Peer Y."/>
            <person name="Liu Z.-J."/>
        </authorList>
    </citation>
    <scope>NUCLEOTIDE SEQUENCE</scope>
    <source>
        <strain evidence="7">CP</strain>
        <tissue evidence="7">Leaves</tissue>
    </source>
</reference>
<dbReference type="InterPro" id="IPR011992">
    <property type="entry name" value="EF-hand-dom_pair"/>
</dbReference>
<dbReference type="PANTHER" id="PTHR10891">
    <property type="entry name" value="EF-HAND CALCIUM-BINDING DOMAIN CONTAINING PROTEIN"/>
    <property type="match status" value="1"/>
</dbReference>
<protein>
    <submittedName>
        <fullName evidence="7">Calcium-binding protein CML25</fullName>
    </submittedName>
</protein>
<reference evidence="7" key="1">
    <citation type="journal article" date="2023" name="Nat. Commun.">
        <title>Diploid and tetraploid genomes of Acorus and the evolution of monocots.</title>
        <authorList>
            <person name="Ma L."/>
            <person name="Liu K.W."/>
            <person name="Li Z."/>
            <person name="Hsiao Y.Y."/>
            <person name="Qi Y."/>
            <person name="Fu T."/>
            <person name="Tang G.D."/>
            <person name="Zhang D."/>
            <person name="Sun W.H."/>
            <person name="Liu D.K."/>
            <person name="Li Y."/>
            <person name="Chen G.Z."/>
            <person name="Liu X.D."/>
            <person name="Liao X.Y."/>
            <person name="Jiang Y.T."/>
            <person name="Yu X."/>
            <person name="Hao Y."/>
            <person name="Huang J."/>
            <person name="Zhao X.W."/>
            <person name="Ke S."/>
            <person name="Chen Y.Y."/>
            <person name="Wu W.L."/>
            <person name="Hsu J.L."/>
            <person name="Lin Y.F."/>
            <person name="Huang M.D."/>
            <person name="Li C.Y."/>
            <person name="Huang L."/>
            <person name="Wang Z.W."/>
            <person name="Zhao X."/>
            <person name="Zhong W.Y."/>
            <person name="Peng D.H."/>
            <person name="Ahmad S."/>
            <person name="Lan S."/>
            <person name="Zhang J.S."/>
            <person name="Tsai W.C."/>
            <person name="Van de Peer Y."/>
            <person name="Liu Z.J."/>
        </authorList>
    </citation>
    <scope>NUCLEOTIDE SEQUENCE</scope>
    <source>
        <strain evidence="7">CP</strain>
    </source>
</reference>
<dbReference type="SUPFAM" id="SSF47473">
    <property type="entry name" value="EF-hand"/>
    <property type="match status" value="1"/>
</dbReference>
<dbReference type="CDD" id="cd00051">
    <property type="entry name" value="EFh"/>
    <property type="match status" value="2"/>
</dbReference>
<feature type="domain" description="EF-hand" evidence="6">
    <location>
        <begin position="67"/>
        <end position="102"/>
    </location>
</feature>
<dbReference type="Pfam" id="PF13499">
    <property type="entry name" value="EF-hand_7"/>
    <property type="match status" value="2"/>
</dbReference>
<comment type="caution">
    <text evidence="7">The sequence shown here is derived from an EMBL/GenBank/DDBJ whole genome shotgun (WGS) entry which is preliminary data.</text>
</comment>
<dbReference type="InterPro" id="IPR002048">
    <property type="entry name" value="EF_hand_dom"/>
</dbReference>
<gene>
    <name evidence="7" type="primary">CML25</name>
    <name evidence="7" type="ORF">QJS10_CPA05g00772</name>
</gene>
<feature type="domain" description="EF-hand" evidence="6">
    <location>
        <begin position="104"/>
        <end position="139"/>
    </location>
</feature>
<sequence>MKLSLKPLFSISSKSKKKQRSDVSRHDPNSSSIDSSVSSAATPKSVLPNKTLSSCSDWSGSGSGSDEIHVEIAEIFRFFDRDGDGLITREELVLGLGQIGRSPPSDEEVELMIAEADRDGDGCISLDEFGVLGPEFLGCAGRPEELREAFEIFDADGDGKISAEELMKVLESVSGGGGGEGGFSIDECRRMIGGVDTDGDGLVCFNDFARMMERGIGGFEG</sequence>
<evidence type="ECO:0000313" key="8">
    <source>
        <dbReference type="Proteomes" id="UP001180020"/>
    </source>
</evidence>
<dbReference type="FunFam" id="1.10.238.10:FF:000003">
    <property type="entry name" value="Calmodulin A"/>
    <property type="match status" value="1"/>
</dbReference>
<evidence type="ECO:0000256" key="3">
    <source>
        <dbReference type="ARBA" id="ARBA00022737"/>
    </source>
</evidence>